<sequence>MNDQAPTSHPGVTLPAKQPTAIGYLRTDLCAHTGFATARLRLAAIAHGYRLRRLVELPADPDHLTSLRTTLARTGADAVIIVSAAHLPGRQLPALRALTPVIVDTTVLPKISGFSARLHLLFDRAATTLGRRHR</sequence>
<evidence type="ECO:0000313" key="2">
    <source>
        <dbReference type="Proteomes" id="UP001611263"/>
    </source>
</evidence>
<gene>
    <name evidence="1" type="ORF">ACH4WX_20260</name>
</gene>
<dbReference type="EMBL" id="JBIRUQ010000005">
    <property type="protein sequence ID" value="MFI1463056.1"/>
    <property type="molecule type" value="Genomic_DNA"/>
</dbReference>
<evidence type="ECO:0000313" key="1">
    <source>
        <dbReference type="EMBL" id="MFI1463056.1"/>
    </source>
</evidence>
<comment type="caution">
    <text evidence="1">The sequence shown here is derived from an EMBL/GenBank/DDBJ whole genome shotgun (WGS) entry which is preliminary data.</text>
</comment>
<dbReference type="RefSeq" id="WP_033243474.1">
    <property type="nucleotide sequence ID" value="NZ_JBIRUQ010000005.1"/>
</dbReference>
<organism evidence="1 2">
    <name type="scientific">Nocardia carnea</name>
    <dbReference type="NCBI Taxonomy" id="37328"/>
    <lineage>
        <taxon>Bacteria</taxon>
        <taxon>Bacillati</taxon>
        <taxon>Actinomycetota</taxon>
        <taxon>Actinomycetes</taxon>
        <taxon>Mycobacteriales</taxon>
        <taxon>Nocardiaceae</taxon>
        <taxon>Nocardia</taxon>
    </lineage>
</organism>
<name>A0ABW7TT87_9NOCA</name>
<proteinExistence type="predicted"/>
<protein>
    <recommendedName>
        <fullName evidence="3">Recombinase family protein</fullName>
    </recommendedName>
</protein>
<dbReference type="GeneID" id="93507048"/>
<accession>A0ABW7TT87</accession>
<reference evidence="1 2" key="1">
    <citation type="submission" date="2024-10" db="EMBL/GenBank/DDBJ databases">
        <title>The Natural Products Discovery Center: Release of the First 8490 Sequenced Strains for Exploring Actinobacteria Biosynthetic Diversity.</title>
        <authorList>
            <person name="Kalkreuter E."/>
            <person name="Kautsar S.A."/>
            <person name="Yang D."/>
            <person name="Bader C.D."/>
            <person name="Teijaro C.N."/>
            <person name="Fluegel L."/>
            <person name="Davis C.M."/>
            <person name="Simpson J.R."/>
            <person name="Lauterbach L."/>
            <person name="Steele A.D."/>
            <person name="Gui C."/>
            <person name="Meng S."/>
            <person name="Li G."/>
            <person name="Viehrig K."/>
            <person name="Ye F."/>
            <person name="Su P."/>
            <person name="Kiefer A.F."/>
            <person name="Nichols A."/>
            <person name="Cepeda A.J."/>
            <person name="Yan W."/>
            <person name="Fan B."/>
            <person name="Jiang Y."/>
            <person name="Adhikari A."/>
            <person name="Zheng C.-J."/>
            <person name="Schuster L."/>
            <person name="Cowan T.M."/>
            <person name="Smanski M.J."/>
            <person name="Chevrette M.G."/>
            <person name="De Carvalho L.P.S."/>
            <person name="Shen B."/>
        </authorList>
    </citation>
    <scope>NUCLEOTIDE SEQUENCE [LARGE SCALE GENOMIC DNA]</scope>
    <source>
        <strain evidence="1 2">NPDC020568</strain>
    </source>
</reference>
<evidence type="ECO:0008006" key="3">
    <source>
        <dbReference type="Google" id="ProtNLM"/>
    </source>
</evidence>
<keyword evidence="2" id="KW-1185">Reference proteome</keyword>
<dbReference type="Proteomes" id="UP001611263">
    <property type="component" value="Unassembled WGS sequence"/>
</dbReference>